<accession>A0A0F5PSK6</accession>
<dbReference type="InterPro" id="IPR005225">
    <property type="entry name" value="Small_GTP-bd"/>
</dbReference>
<keyword evidence="8" id="KW-0547">Nucleotide-binding</keyword>
<keyword evidence="13 15" id="KW-0472">Membrane</keyword>
<dbReference type="InterPro" id="IPR030389">
    <property type="entry name" value="G_FEOB_dom"/>
</dbReference>
<comment type="subcellular location">
    <subcellularLocation>
        <location evidence="1">Cell inner membrane</location>
        <topology evidence="1">Multi-pass membrane protein</topology>
    </subcellularLocation>
</comment>
<sequence>MKKEIVVALAGNANVGKSVIFNQLTGMTQIIGNWPGKTVERAEGTLRYKGIIIKIIDLPGIYSLSAYSQEEIVSHEFIAFEKPDVVINVVDASNLERNLFLTLQLLELHVPMVMALNQIDYAIKKGIDINVEKLEKLLGIPVVETVATKGKGLQELIDKVLEVVDSYKGEDVFAYDIESEKVLKYRPEIKEYVMKIYKILMRYNVPLVKSFHPLWISLKVMEEDEDVIEKLKSTSSGEQAYKEIEKVLGDLKAKFESPIGTLVTADRYDIASYIASETVSEIHHRITWTDLIDNVVLHKIWGYVSMAIIVFLSFYGIFQIWENFFQVYWRTFLPSLTFGFITSIFRRCTKTLYGMD</sequence>
<dbReference type="NCBIfam" id="TIGR00231">
    <property type="entry name" value="small_GTP"/>
    <property type="match status" value="1"/>
</dbReference>
<keyword evidence="6" id="KW-0997">Cell inner membrane</keyword>
<keyword evidence="12" id="KW-0342">GTP-binding</keyword>
<keyword evidence="7 15" id="KW-0812">Transmembrane</keyword>
<evidence type="ECO:0000256" key="3">
    <source>
        <dbReference type="ARBA" id="ARBA00022448"/>
    </source>
</evidence>
<feature type="transmembrane region" description="Helical" evidence="15">
    <location>
        <begin position="300"/>
        <end position="321"/>
    </location>
</feature>
<evidence type="ECO:0000256" key="2">
    <source>
        <dbReference type="ARBA" id="ARBA00022371"/>
    </source>
</evidence>
<name>A0A0F5PSK6_9THEO</name>
<evidence type="ECO:0000256" key="11">
    <source>
        <dbReference type="ARBA" id="ARBA00023065"/>
    </source>
</evidence>
<protein>
    <recommendedName>
        <fullName evidence="2">Fe(2+) transporter FeoB</fullName>
    </recommendedName>
    <alternativeName>
        <fullName evidence="14">Ferrous iron transport protein B</fullName>
    </alternativeName>
</protein>
<keyword evidence="5" id="KW-0410">Iron transport</keyword>
<organism evidence="17 18">
    <name type="scientific">Caldanaerobacter subterraneus subsp. pacificus DSM 12653</name>
    <dbReference type="NCBI Taxonomy" id="391606"/>
    <lineage>
        <taxon>Bacteria</taxon>
        <taxon>Bacillati</taxon>
        <taxon>Bacillota</taxon>
        <taxon>Clostridia</taxon>
        <taxon>Thermoanaerobacterales</taxon>
        <taxon>Thermoanaerobacteraceae</taxon>
        <taxon>Caldanaerobacter</taxon>
    </lineage>
</organism>
<dbReference type="RefSeq" id="WP_236727622.1">
    <property type="nucleotide sequence ID" value="NZ_ABXP02000026.1"/>
</dbReference>
<evidence type="ECO:0000256" key="12">
    <source>
        <dbReference type="ARBA" id="ARBA00023134"/>
    </source>
</evidence>
<evidence type="ECO:0000313" key="18">
    <source>
        <dbReference type="Proteomes" id="UP000010146"/>
    </source>
</evidence>
<dbReference type="PROSITE" id="PS51711">
    <property type="entry name" value="G_FEOB"/>
    <property type="match status" value="1"/>
</dbReference>
<reference evidence="17 18" key="2">
    <citation type="journal article" date="2015" name="BMC Genomics">
        <title>Analysis of three genomes within the thermophilic bacterial species Caldanaerobacter subterraneus with a focus on carbon monoxide dehydrogenase evolution and hydrolase diversity.</title>
        <authorList>
            <person name="Sant'Anna F.H."/>
            <person name="Lebedinsky A.V."/>
            <person name="Sokolova T.G."/>
            <person name="Robb F.T."/>
            <person name="Gonzalez J.M."/>
        </authorList>
    </citation>
    <scope>NUCLEOTIDE SEQUENCE [LARGE SCALE GENOMIC DNA]</scope>
    <source>
        <strain evidence="17 18">DSM 12653</strain>
    </source>
</reference>
<evidence type="ECO:0000256" key="10">
    <source>
        <dbReference type="ARBA" id="ARBA00023004"/>
    </source>
</evidence>
<dbReference type="PANTHER" id="PTHR43185">
    <property type="entry name" value="FERROUS IRON TRANSPORT PROTEIN B"/>
    <property type="match status" value="1"/>
</dbReference>
<evidence type="ECO:0000256" key="13">
    <source>
        <dbReference type="ARBA" id="ARBA00023136"/>
    </source>
</evidence>
<feature type="transmembrane region" description="Helical" evidence="15">
    <location>
        <begin position="327"/>
        <end position="345"/>
    </location>
</feature>
<evidence type="ECO:0000256" key="14">
    <source>
        <dbReference type="ARBA" id="ARBA00031200"/>
    </source>
</evidence>
<evidence type="ECO:0000256" key="5">
    <source>
        <dbReference type="ARBA" id="ARBA00022496"/>
    </source>
</evidence>
<evidence type="ECO:0000256" key="4">
    <source>
        <dbReference type="ARBA" id="ARBA00022475"/>
    </source>
</evidence>
<feature type="domain" description="FeoB-type G" evidence="16">
    <location>
        <begin position="4"/>
        <end position="166"/>
    </location>
</feature>
<dbReference type="InterPro" id="IPR050860">
    <property type="entry name" value="FeoB_GTPase"/>
</dbReference>
<evidence type="ECO:0000256" key="8">
    <source>
        <dbReference type="ARBA" id="ARBA00022741"/>
    </source>
</evidence>
<dbReference type="FunFam" id="3.40.50.300:FF:000426">
    <property type="entry name" value="Ferrous iron transport protein B"/>
    <property type="match status" value="1"/>
</dbReference>
<evidence type="ECO:0000256" key="7">
    <source>
        <dbReference type="ARBA" id="ARBA00022692"/>
    </source>
</evidence>
<comment type="caution">
    <text evidence="17">The sequence shown here is derived from an EMBL/GenBank/DDBJ whole genome shotgun (WGS) entry which is preliminary data.</text>
</comment>
<dbReference type="Pfam" id="PF02421">
    <property type="entry name" value="FeoB_N"/>
    <property type="match status" value="1"/>
</dbReference>
<dbReference type="GO" id="GO:0005886">
    <property type="term" value="C:plasma membrane"/>
    <property type="evidence" value="ECO:0007669"/>
    <property type="project" value="UniProtKB-SubCell"/>
</dbReference>
<gene>
    <name evidence="17" type="ORF">CDSM653_00228</name>
</gene>
<evidence type="ECO:0000256" key="9">
    <source>
        <dbReference type="ARBA" id="ARBA00022989"/>
    </source>
</evidence>
<dbReference type="Pfam" id="PF17910">
    <property type="entry name" value="FeoB_Cyto"/>
    <property type="match status" value="1"/>
</dbReference>
<evidence type="ECO:0000313" key="17">
    <source>
        <dbReference type="EMBL" id="KKC30804.1"/>
    </source>
</evidence>
<dbReference type="Proteomes" id="UP000010146">
    <property type="component" value="Unassembled WGS sequence"/>
</dbReference>
<evidence type="ECO:0000256" key="6">
    <source>
        <dbReference type="ARBA" id="ARBA00022519"/>
    </source>
</evidence>
<evidence type="ECO:0000259" key="16">
    <source>
        <dbReference type="PROSITE" id="PS51711"/>
    </source>
</evidence>
<keyword evidence="10" id="KW-0408">Iron</keyword>
<dbReference type="Gene3D" id="1.10.287.1770">
    <property type="match status" value="1"/>
</dbReference>
<keyword evidence="11" id="KW-0406">Ion transport</keyword>
<keyword evidence="4" id="KW-1003">Cell membrane</keyword>
<dbReference type="EMBL" id="ABXP02000026">
    <property type="protein sequence ID" value="KKC30804.1"/>
    <property type="molecule type" value="Genomic_DNA"/>
</dbReference>
<dbReference type="GO" id="GO:0015093">
    <property type="term" value="F:ferrous iron transmembrane transporter activity"/>
    <property type="evidence" value="ECO:0007669"/>
    <property type="project" value="TreeGrafter"/>
</dbReference>
<dbReference type="InterPro" id="IPR027417">
    <property type="entry name" value="P-loop_NTPase"/>
</dbReference>
<keyword evidence="3" id="KW-0813">Transport</keyword>
<evidence type="ECO:0000256" key="15">
    <source>
        <dbReference type="SAM" id="Phobius"/>
    </source>
</evidence>
<reference evidence="17 18" key="1">
    <citation type="submission" date="2008-07" db="EMBL/GenBank/DDBJ databases">
        <authorList>
            <person name="Gonzalez J."/>
            <person name="Sokolova T."/>
            <person name="Ferriera S."/>
            <person name="Johnson J."/>
            <person name="Kravitz S."/>
            <person name="Beeson K."/>
            <person name="Sutton G."/>
            <person name="Rogers Y.-H."/>
            <person name="Friedman R."/>
            <person name="Frazier M."/>
            <person name="Venter J.C."/>
        </authorList>
    </citation>
    <scope>NUCLEOTIDE SEQUENCE [LARGE SCALE GENOMIC DNA]</scope>
    <source>
        <strain evidence="17 18">DSM 12653</strain>
    </source>
</reference>
<dbReference type="PANTHER" id="PTHR43185:SF1">
    <property type="entry name" value="FE(2+) TRANSPORTER FEOB"/>
    <property type="match status" value="1"/>
</dbReference>
<dbReference type="InterPro" id="IPR041069">
    <property type="entry name" value="FeoB_Cyto"/>
</dbReference>
<reference evidence="18" key="3">
    <citation type="submission" date="2015-02" db="EMBL/GenBank/DDBJ databases">
        <title>Genome analysis of three genomes within the thermophilic hydrogenogenic bacterial species Caldanaerobacter subterraneus.</title>
        <authorList>
            <person name="Sant'Anna F.H."/>
            <person name="Lebedinsky A."/>
            <person name="Sokolova T."/>
            <person name="Robb F.T."/>
            <person name="Gonzalez J.M."/>
        </authorList>
    </citation>
    <scope>NUCLEOTIDE SEQUENCE [LARGE SCALE GENOMIC DNA]</scope>
    <source>
        <strain evidence="18">DSM 12653</strain>
    </source>
</reference>
<keyword evidence="9 15" id="KW-1133">Transmembrane helix</keyword>
<dbReference type="SUPFAM" id="SSF52540">
    <property type="entry name" value="P-loop containing nucleoside triphosphate hydrolases"/>
    <property type="match status" value="1"/>
</dbReference>
<dbReference type="AlphaFoldDB" id="A0A0F5PSK6"/>
<proteinExistence type="predicted"/>
<evidence type="ECO:0000256" key="1">
    <source>
        <dbReference type="ARBA" id="ARBA00004429"/>
    </source>
</evidence>
<dbReference type="CDD" id="cd01879">
    <property type="entry name" value="FeoB"/>
    <property type="match status" value="1"/>
</dbReference>
<dbReference type="Gene3D" id="3.40.50.300">
    <property type="entry name" value="P-loop containing nucleotide triphosphate hydrolases"/>
    <property type="match status" value="1"/>
</dbReference>
<dbReference type="GO" id="GO:0005525">
    <property type="term" value="F:GTP binding"/>
    <property type="evidence" value="ECO:0007669"/>
    <property type="project" value="UniProtKB-KW"/>
</dbReference>